<dbReference type="GO" id="GO:0010521">
    <property type="term" value="F:telomerase inhibitor activity"/>
    <property type="evidence" value="ECO:0007669"/>
    <property type="project" value="TreeGrafter"/>
</dbReference>
<dbReference type="Gene3D" id="2.40.50.140">
    <property type="entry name" value="Nucleic acid-binding proteins"/>
    <property type="match status" value="2"/>
</dbReference>
<dbReference type="Pfam" id="PF16686">
    <property type="entry name" value="POT1PC"/>
    <property type="match status" value="1"/>
</dbReference>
<evidence type="ECO:0000256" key="5">
    <source>
        <dbReference type="ARBA" id="ARBA00022454"/>
    </source>
</evidence>
<evidence type="ECO:0000256" key="3">
    <source>
        <dbReference type="ARBA" id="ARBA00008442"/>
    </source>
</evidence>
<evidence type="ECO:0000256" key="7">
    <source>
        <dbReference type="ARBA" id="ARBA00023125"/>
    </source>
</evidence>
<dbReference type="GO" id="GO:0000783">
    <property type="term" value="C:nuclear telomere cap complex"/>
    <property type="evidence" value="ECO:0007669"/>
    <property type="project" value="TreeGrafter"/>
</dbReference>
<keyword evidence="7" id="KW-0238">DNA-binding</keyword>
<dbReference type="InterPro" id="IPR011564">
    <property type="entry name" value="Telomer_end-bd_POT1/Cdc13"/>
</dbReference>
<evidence type="ECO:0000256" key="9">
    <source>
        <dbReference type="SAM" id="MobiDB-lite"/>
    </source>
</evidence>
<evidence type="ECO:0000313" key="12">
    <source>
        <dbReference type="Proteomes" id="UP000224634"/>
    </source>
</evidence>
<keyword evidence="8" id="KW-0539">Nucleus</keyword>
<dbReference type="SMART" id="SM00976">
    <property type="entry name" value="Telo_bind"/>
    <property type="match status" value="1"/>
</dbReference>
<dbReference type="FunFam" id="2.40.50.140:FF:000303">
    <property type="entry name" value="Protection of telomeres protein 1"/>
    <property type="match status" value="1"/>
</dbReference>
<dbReference type="PANTHER" id="PTHR14513:SF0">
    <property type="entry name" value="PROTECTION OF TELOMERES PROTEIN 1"/>
    <property type="match status" value="1"/>
</dbReference>
<feature type="compositionally biased region" description="Basic and acidic residues" evidence="9">
    <location>
        <begin position="364"/>
        <end position="381"/>
    </location>
</feature>
<dbReference type="SUPFAM" id="SSF50249">
    <property type="entry name" value="Nucleic acid-binding proteins"/>
    <property type="match status" value="2"/>
</dbReference>
<dbReference type="PANTHER" id="PTHR14513">
    <property type="entry name" value="PROTECTION OF TELOMERES 1"/>
    <property type="match status" value="1"/>
</dbReference>
<keyword evidence="12" id="KW-1185">Reference proteome</keyword>
<comment type="similarity">
    <text evidence="3">Belongs to the telombin family.</text>
</comment>
<comment type="caution">
    <text evidence="11">The sequence shown here is derived from an EMBL/GenBank/DDBJ whole genome shotgun (WGS) entry which is preliminary data.</text>
</comment>
<dbReference type="GO" id="GO:0016233">
    <property type="term" value="P:telomere capping"/>
    <property type="evidence" value="ECO:0007669"/>
    <property type="project" value="TreeGrafter"/>
</dbReference>
<evidence type="ECO:0000313" key="11">
    <source>
        <dbReference type="EMBL" id="PGH01792.1"/>
    </source>
</evidence>
<evidence type="ECO:0000256" key="8">
    <source>
        <dbReference type="ARBA" id="ARBA00023242"/>
    </source>
</evidence>
<feature type="domain" description="Telomeric single stranded DNA binding POT1/Cdc13" evidence="10">
    <location>
        <begin position="9"/>
        <end position="152"/>
    </location>
</feature>
<accession>A0A2B7WZ73</accession>
<sequence length="632" mass="71308">MPASIPAGFMSVGTAKGLTPGSSRASIIALVVDVLPPKSSGTGTFMSTFTIKDGDLDSEPWKGLKIRFVKNSEAEVPAPQIGDVILVRNIPINHFNNQIIGVSAFRLSTPWIIFKKGSGLNGRTSLICHPPDTRATQAEASHAASLLGCKIPEAASAVSVPAAITPKTTLASTTSRGRKFTLIKDVTCDTFVDLIGQVVKTFPEDYNRFMLYITDYTTNNLLYTQQPPSDTANFGRDGDEFGYISHARRQWPGPYGQMTIQVTLWHPHCQYARSNVKENDFVLLENVRVKPGRDSGIEGNIHTDRIYPEKVTARVIHDNENDPRVKALVKRKIEYWKQMKAGGSNNDEPKDQSTRNKKKKKPPNQKEKQEDKKTQQVENRLKPAIPTRAKHDELNAHVRANKPTVPCSPLSSILHNESHNNTSPDGIEYRLPFQNLQYRSSIRVVDFFPPNLEDFAVRYDVESAMLSDAESVDEHDDDDGEGESAMRRRRWRWEWRFCLLVEDGKPRLRANPGEERERMQLFVAEADAVFLLQMDAVNLRKDPRSLGQLREKLFILWGDLEERKAAKGDDDAFNEDDRKASTAPPFVCCIKEYGVKVEVDSEMQENDDAEDDMLMPSLGWERRFRMFGTTIL</sequence>
<protein>
    <recommendedName>
        <fullName evidence="4">Protection of telomeres protein 1</fullName>
    </recommendedName>
</protein>
<evidence type="ECO:0000256" key="6">
    <source>
        <dbReference type="ARBA" id="ARBA00022895"/>
    </source>
</evidence>
<dbReference type="InterPro" id="IPR012340">
    <property type="entry name" value="NA-bd_OB-fold"/>
</dbReference>
<dbReference type="GO" id="GO:0098505">
    <property type="term" value="F:G-rich strand telomeric DNA binding"/>
    <property type="evidence" value="ECO:0007669"/>
    <property type="project" value="TreeGrafter"/>
</dbReference>
<organism evidence="11 12">
    <name type="scientific">Polytolypa hystricis (strain UAMH7299)</name>
    <dbReference type="NCBI Taxonomy" id="1447883"/>
    <lineage>
        <taxon>Eukaryota</taxon>
        <taxon>Fungi</taxon>
        <taxon>Dikarya</taxon>
        <taxon>Ascomycota</taxon>
        <taxon>Pezizomycotina</taxon>
        <taxon>Eurotiomycetes</taxon>
        <taxon>Eurotiomycetidae</taxon>
        <taxon>Onygenales</taxon>
        <taxon>Onygenales incertae sedis</taxon>
        <taxon>Polytolypa</taxon>
    </lineage>
</organism>
<evidence type="ECO:0000256" key="2">
    <source>
        <dbReference type="ARBA" id="ARBA00004574"/>
    </source>
</evidence>
<dbReference type="Pfam" id="PF02765">
    <property type="entry name" value="POT1"/>
    <property type="match status" value="1"/>
</dbReference>
<dbReference type="InterPro" id="IPR028389">
    <property type="entry name" value="POT1"/>
</dbReference>
<gene>
    <name evidence="11" type="ORF">AJ80_08958</name>
</gene>
<dbReference type="Proteomes" id="UP000224634">
    <property type="component" value="Unassembled WGS sequence"/>
</dbReference>
<dbReference type="GO" id="GO:0032210">
    <property type="term" value="P:regulation of telomere maintenance via telomerase"/>
    <property type="evidence" value="ECO:0007669"/>
    <property type="project" value="TreeGrafter"/>
</dbReference>
<keyword evidence="6" id="KW-0779">Telomere</keyword>
<evidence type="ECO:0000259" key="10">
    <source>
        <dbReference type="SMART" id="SM00976"/>
    </source>
</evidence>
<dbReference type="AlphaFoldDB" id="A0A2B7WZ73"/>
<proteinExistence type="inferred from homology"/>
<keyword evidence="5" id="KW-0158">Chromosome</keyword>
<reference evidence="11 12" key="1">
    <citation type="submission" date="2017-10" db="EMBL/GenBank/DDBJ databases">
        <title>Comparative genomics in systemic dimorphic fungi from Ajellomycetaceae.</title>
        <authorList>
            <person name="Munoz J.F."/>
            <person name="Mcewen J.G."/>
            <person name="Clay O.K."/>
            <person name="Cuomo C.A."/>
        </authorList>
    </citation>
    <scope>NUCLEOTIDE SEQUENCE [LARGE SCALE GENOMIC DNA]</scope>
    <source>
        <strain evidence="11 12">UAMH7299</strain>
    </source>
</reference>
<feature type="region of interest" description="Disordered" evidence="9">
    <location>
        <begin position="339"/>
        <end position="386"/>
    </location>
</feature>
<name>A0A2B7WZ73_POLH7</name>
<evidence type="ECO:0000256" key="4">
    <source>
        <dbReference type="ARBA" id="ARBA00015253"/>
    </source>
</evidence>
<dbReference type="InterPro" id="IPR032042">
    <property type="entry name" value="POT1PC"/>
</dbReference>
<dbReference type="OrthoDB" id="2186770at2759"/>
<dbReference type="STRING" id="1447883.A0A2B7WZ73"/>
<comment type="subcellular location">
    <subcellularLocation>
        <location evidence="2">Chromosome</location>
        <location evidence="2">Telomere</location>
    </subcellularLocation>
    <subcellularLocation>
        <location evidence="1">Nucleus</location>
    </subcellularLocation>
</comment>
<evidence type="ECO:0000256" key="1">
    <source>
        <dbReference type="ARBA" id="ARBA00004123"/>
    </source>
</evidence>
<dbReference type="EMBL" id="PDNA01000232">
    <property type="protein sequence ID" value="PGH01792.1"/>
    <property type="molecule type" value="Genomic_DNA"/>
</dbReference>